<evidence type="ECO:0000313" key="3">
    <source>
        <dbReference type="Proteomes" id="UP001174691"/>
    </source>
</evidence>
<feature type="domain" description="ThuA-like" evidence="1">
    <location>
        <begin position="14"/>
        <end position="250"/>
    </location>
</feature>
<proteinExistence type="predicted"/>
<dbReference type="InterPro" id="IPR029062">
    <property type="entry name" value="Class_I_gatase-like"/>
</dbReference>
<dbReference type="PANTHER" id="PTHR40469">
    <property type="entry name" value="SECRETED GLYCOSYL HYDROLASE"/>
    <property type="match status" value="1"/>
</dbReference>
<gene>
    <name evidence="2" type="ORF">NKR19_g6441</name>
</gene>
<protein>
    <submittedName>
        <fullName evidence="2">Class I glutamine amidotransferase-like protein</fullName>
    </submittedName>
</protein>
<accession>A0AA38VEK1</accession>
<dbReference type="SUPFAM" id="SSF52317">
    <property type="entry name" value="Class I glutamine amidotransferase-like"/>
    <property type="match status" value="1"/>
</dbReference>
<dbReference type="Proteomes" id="UP001174691">
    <property type="component" value="Unassembled WGS sequence"/>
</dbReference>
<name>A0AA38VEK1_9PEZI</name>
<organism evidence="2 3">
    <name type="scientific">Coniochaeta hoffmannii</name>
    <dbReference type="NCBI Taxonomy" id="91930"/>
    <lineage>
        <taxon>Eukaryota</taxon>
        <taxon>Fungi</taxon>
        <taxon>Dikarya</taxon>
        <taxon>Ascomycota</taxon>
        <taxon>Pezizomycotina</taxon>
        <taxon>Sordariomycetes</taxon>
        <taxon>Sordariomycetidae</taxon>
        <taxon>Coniochaetales</taxon>
        <taxon>Coniochaetaceae</taxon>
        <taxon>Coniochaeta</taxon>
    </lineage>
</organism>
<keyword evidence="2" id="KW-0315">Glutamine amidotransferase</keyword>
<dbReference type="Pfam" id="PF06283">
    <property type="entry name" value="ThuA"/>
    <property type="match status" value="1"/>
</dbReference>
<sequence>MGPTALTEETPLGVLVFTKTTGFRHESIPAGISAFQRLAEQSQSGQGTLRRPFTVTATEDASAFTEASLSNFDVIVLLQCSGDFLSKTQMDALKRFVRGGGGIVAVHCASTGMPSNPWYGRMIGAVFTDHPVPQHGVVTVDDPDHVIIRGSVGKGKGTWHNANGRTDVRWECFDEWYNYAQNPRSVGDIHVLYSVDESTYEGGKHGQDHPISWCQEFEGGRSFYTALGHFDEAYSDEAFLGQLLNAIGWTSRQLD</sequence>
<evidence type="ECO:0000259" key="1">
    <source>
        <dbReference type="Pfam" id="PF06283"/>
    </source>
</evidence>
<dbReference type="AlphaFoldDB" id="A0AA38VEK1"/>
<dbReference type="PANTHER" id="PTHR40469:SF2">
    <property type="entry name" value="GALACTOSE-BINDING DOMAIN-LIKE SUPERFAMILY PROTEIN"/>
    <property type="match status" value="1"/>
</dbReference>
<dbReference type="EMBL" id="JANBVN010000099">
    <property type="protein sequence ID" value="KAJ9144405.1"/>
    <property type="molecule type" value="Genomic_DNA"/>
</dbReference>
<comment type="caution">
    <text evidence="2">The sequence shown here is derived from an EMBL/GenBank/DDBJ whole genome shotgun (WGS) entry which is preliminary data.</text>
</comment>
<keyword evidence="3" id="KW-1185">Reference proteome</keyword>
<dbReference type="CDD" id="cd03143">
    <property type="entry name" value="A4_beta-galactosidase_middle_domain"/>
    <property type="match status" value="1"/>
</dbReference>
<evidence type="ECO:0000313" key="2">
    <source>
        <dbReference type="EMBL" id="KAJ9144405.1"/>
    </source>
</evidence>
<reference evidence="2" key="1">
    <citation type="submission" date="2022-07" db="EMBL/GenBank/DDBJ databases">
        <title>Fungi with potential for degradation of polypropylene.</title>
        <authorList>
            <person name="Gostincar C."/>
        </authorList>
    </citation>
    <scope>NUCLEOTIDE SEQUENCE</scope>
    <source>
        <strain evidence="2">EXF-13287</strain>
    </source>
</reference>
<dbReference type="Gene3D" id="3.40.50.880">
    <property type="match status" value="1"/>
</dbReference>
<dbReference type="InterPro" id="IPR029010">
    <property type="entry name" value="ThuA-like"/>
</dbReference>